<keyword evidence="2 7" id="KW-0548">Nucleotidyltransferase</keyword>
<dbReference type="PANTHER" id="PTHR30621:SF0">
    <property type="entry name" value="BIFUNCTIONAL GLUTAMINE SYNTHETASE ADENYLYLTRANSFERASE_ADENYLYL-REMOVING ENZYME"/>
    <property type="match status" value="1"/>
</dbReference>
<dbReference type="InterPro" id="IPR005190">
    <property type="entry name" value="GlnE_rpt_dom"/>
</dbReference>
<reference evidence="10 11" key="1">
    <citation type="submission" date="2023-10" db="EMBL/GenBank/DDBJ databases">
        <title>The genome sequence of Streptomyces sp. HUAS YS2.</title>
        <authorList>
            <person name="Mo P."/>
        </authorList>
    </citation>
    <scope>NUCLEOTIDE SEQUENCE [LARGE SCALE GENOMIC DNA]</scope>
    <source>
        <strain evidence="10 11">HUAS YS2</strain>
    </source>
</reference>
<comment type="similarity">
    <text evidence="7">Belongs to the GlnE family.</text>
</comment>
<feature type="domain" description="Glutamate-ammonia ligase adenylyltransferase repeated" evidence="8">
    <location>
        <begin position="88"/>
        <end position="312"/>
    </location>
</feature>
<evidence type="ECO:0000313" key="10">
    <source>
        <dbReference type="EMBL" id="WOX24735.1"/>
    </source>
</evidence>
<evidence type="ECO:0000256" key="4">
    <source>
        <dbReference type="ARBA" id="ARBA00022840"/>
    </source>
</evidence>
<evidence type="ECO:0000256" key="3">
    <source>
        <dbReference type="ARBA" id="ARBA00022741"/>
    </source>
</evidence>
<keyword evidence="3 7" id="KW-0547">Nucleotide-binding</keyword>
<dbReference type="HAMAP" id="MF_00802">
    <property type="entry name" value="GlnE"/>
    <property type="match status" value="1"/>
</dbReference>
<dbReference type="Gene3D" id="3.30.460.10">
    <property type="entry name" value="Beta Polymerase, domain 2"/>
    <property type="match status" value="2"/>
</dbReference>
<dbReference type="NCBIfam" id="NF010707">
    <property type="entry name" value="PRK14109.1"/>
    <property type="match status" value="1"/>
</dbReference>
<dbReference type="EC" id="2.7.7.42" evidence="7"/>
<keyword evidence="4 7" id="KW-0067">ATP-binding</keyword>
<dbReference type="EC" id="2.7.7.89" evidence="7"/>
<evidence type="ECO:0000256" key="2">
    <source>
        <dbReference type="ARBA" id="ARBA00022695"/>
    </source>
</evidence>
<feature type="region of interest" description="Adenylyl removase" evidence="7">
    <location>
        <begin position="1"/>
        <end position="480"/>
    </location>
</feature>
<dbReference type="InterPro" id="IPR013546">
    <property type="entry name" value="PII_UdlTrfase/GS_AdlTrfase"/>
</dbReference>
<feature type="region of interest" description="Adenylyl transferase" evidence="7">
    <location>
        <begin position="488"/>
        <end position="995"/>
    </location>
</feature>
<dbReference type="SUPFAM" id="SSF81301">
    <property type="entry name" value="Nucleotidyltransferase"/>
    <property type="match status" value="2"/>
</dbReference>
<evidence type="ECO:0000259" key="8">
    <source>
        <dbReference type="Pfam" id="PF03710"/>
    </source>
</evidence>
<evidence type="ECO:0000313" key="11">
    <source>
        <dbReference type="Proteomes" id="UP001301731"/>
    </source>
</evidence>
<dbReference type="InterPro" id="IPR023057">
    <property type="entry name" value="GlnE"/>
</dbReference>
<dbReference type="PANTHER" id="PTHR30621">
    <property type="entry name" value="GLUTAMINE SYNTHETASE ADENYLYLTRANSFERASE"/>
    <property type="match status" value="1"/>
</dbReference>
<name>A0ABZ0LZE3_9ACTN</name>
<keyword evidence="1 7" id="KW-0808">Transferase</keyword>
<evidence type="ECO:0000259" key="9">
    <source>
        <dbReference type="Pfam" id="PF08335"/>
    </source>
</evidence>
<dbReference type="EMBL" id="CP137573">
    <property type="protein sequence ID" value="WOX24735.1"/>
    <property type="molecule type" value="Genomic_DNA"/>
</dbReference>
<dbReference type="GO" id="GO:0047388">
    <property type="term" value="F:[glutamine synthetase]-adenylyl-L-tyrosine phosphorylase activity"/>
    <property type="evidence" value="ECO:0007669"/>
    <property type="project" value="UniProtKB-EC"/>
</dbReference>
<dbReference type="Proteomes" id="UP001301731">
    <property type="component" value="Chromosome"/>
</dbReference>
<gene>
    <name evidence="7" type="primary">glnE</name>
    <name evidence="10" type="ORF">R2D22_26485</name>
</gene>
<evidence type="ECO:0000256" key="7">
    <source>
        <dbReference type="HAMAP-Rule" id="MF_00802"/>
    </source>
</evidence>
<evidence type="ECO:0000256" key="5">
    <source>
        <dbReference type="ARBA" id="ARBA00022842"/>
    </source>
</evidence>
<comment type="function">
    <text evidence="7">Involved in the regulation of glutamine synthetase GlnA, a key enzyme in the process to assimilate ammonia. When cellular nitrogen levels are high, the C-terminal adenylyl transferase (AT) inactivates GlnA by covalent transfer of an adenylyl group from ATP to specific tyrosine residue of GlnA, thus reducing its activity. Conversely, when nitrogen levels are low, the N-terminal adenylyl removase (AR) activates GlnA by removing the adenylyl group by phosphorolysis, increasing its activity. The regulatory region of GlnE binds the signal transduction protein PII (GlnB) which indicates the nitrogen status of the cell.</text>
</comment>
<dbReference type="InterPro" id="IPR043519">
    <property type="entry name" value="NT_sf"/>
</dbReference>
<organism evidence="10 11">
    <name type="scientific">Streptomyces solicathayae</name>
    <dbReference type="NCBI Taxonomy" id="3081768"/>
    <lineage>
        <taxon>Bacteria</taxon>
        <taxon>Bacillati</taxon>
        <taxon>Actinomycetota</taxon>
        <taxon>Actinomycetes</taxon>
        <taxon>Kitasatosporales</taxon>
        <taxon>Streptomycetaceae</taxon>
        <taxon>Streptomyces</taxon>
    </lineage>
</organism>
<keyword evidence="11" id="KW-1185">Reference proteome</keyword>
<keyword evidence="5 7" id="KW-0460">Magnesium</keyword>
<dbReference type="SUPFAM" id="SSF81593">
    <property type="entry name" value="Nucleotidyltransferase substrate binding subunit/domain"/>
    <property type="match status" value="2"/>
</dbReference>
<dbReference type="RefSeq" id="WP_318107181.1">
    <property type="nucleotide sequence ID" value="NZ_CP137573.1"/>
</dbReference>
<dbReference type="Pfam" id="PF03710">
    <property type="entry name" value="GlnE"/>
    <property type="match status" value="2"/>
</dbReference>
<keyword evidence="6 7" id="KW-0511">Multifunctional enzyme</keyword>
<comment type="catalytic activity">
    <reaction evidence="7">
        <text>[glutamine synthetase]-O(4)-(5'-adenylyl)-L-tyrosine + phosphate = [glutamine synthetase]-L-tyrosine + ADP</text>
        <dbReference type="Rhea" id="RHEA:43716"/>
        <dbReference type="Rhea" id="RHEA-COMP:10660"/>
        <dbReference type="Rhea" id="RHEA-COMP:10661"/>
        <dbReference type="ChEBI" id="CHEBI:43474"/>
        <dbReference type="ChEBI" id="CHEBI:46858"/>
        <dbReference type="ChEBI" id="CHEBI:83624"/>
        <dbReference type="ChEBI" id="CHEBI:456216"/>
        <dbReference type="EC" id="2.7.7.89"/>
    </reaction>
</comment>
<feature type="domain" description="PII-uridylyltransferase/Glutamine-synthetase adenylyltransferase" evidence="9">
    <location>
        <begin position="339"/>
        <end position="476"/>
    </location>
</feature>
<protein>
    <recommendedName>
        <fullName evidence="7">Bifunctional glutamine synthetase adenylyltransferase/adenylyl-removing enzyme</fullName>
    </recommendedName>
    <alternativeName>
        <fullName evidence="7">ATP:glutamine synthetase adenylyltransferase</fullName>
    </alternativeName>
    <alternativeName>
        <fullName evidence="7">ATase</fullName>
    </alternativeName>
    <domain>
        <recommendedName>
            <fullName evidence="7">Glutamine synthetase adenylyl-L-tyrosine phosphorylase</fullName>
            <ecNumber evidence="7">2.7.7.89</ecNumber>
        </recommendedName>
        <alternativeName>
            <fullName evidence="7">Adenylyl removase</fullName>
            <shortName evidence="7">AR</shortName>
            <shortName evidence="7">AT-N</shortName>
        </alternativeName>
    </domain>
    <domain>
        <recommendedName>
            <fullName evidence="7">Glutamine synthetase adenylyl transferase</fullName>
            <ecNumber evidence="7">2.7.7.42</ecNumber>
        </recommendedName>
        <alternativeName>
            <fullName evidence="7">Adenylyl transferase</fullName>
            <shortName evidence="7">AT</shortName>
            <shortName evidence="7">AT-C</shortName>
        </alternativeName>
    </domain>
</protein>
<evidence type="ECO:0000256" key="6">
    <source>
        <dbReference type="ARBA" id="ARBA00023268"/>
    </source>
</evidence>
<dbReference type="CDD" id="cd05401">
    <property type="entry name" value="NT_GlnE_GlnD_like"/>
    <property type="match status" value="2"/>
</dbReference>
<sequence>MTGPGRRSSTFSRLLRHGFTDPSRAERLLDLPELAALRDDSVLLDALGATADPDLALHGLVRLVEAQPEDERQTLTTTLLSAKPFRDRLLGVLGSSEALADHLARHPRDWQALVTYEAADLHPGVAEFEQGLAEAVDPLSLRVAYRRCLLAIAARDVCGTTHVAQTAAELADLATATLRAALAIARTAAPADAAQCRLAVIAMGKCGGHELNYVSDVDVIFVAEVVEGADEGKAMQAATRLASHLMRICSETTVEGSIWPVDANLRPEGRNGPLVRTLSSHLAYYQRWAKTWEFQALLKARAVAGDPELGAEYIEAVSPLVWQAAERENFVPDVQKMRRRVVDNIPAAQIDRELKLGPGGLRDVEFAVQLLQLVHGRSDATLRSGSTLDALGALAAGGYVGRADAAQLDDAYRFLRAMEHRIQLYRLRRTHLVPEDETDLRRLGRSLGLRTDPVADLNKEWRRHASVVRRLHEKIFYRPLLDAVAQLAPGEIRLSPQAAGQRLEALGYADPAAALRHLEALTAGMSRKAAIQRTLLPVLLGWFADSADPDAGLLGFRKVSDALGKTPWYLRLLRDEGAAAENLARVLSAGRLAPDLLLRAPEAVAILGDPEGLKPRGRDHLEQEVLAAVGRADDAEQAVAAVRGVRRRELFRTAAADLIGSYGTEDNPREPDPGALVDRVGNAVTDLNAATIAGALRAAVRAGWGEELPTRFAVIGMGRFGGHELGYGSDADVLFVHQPREGVDEQEAARAANRVVEEMRRLLQLPTADPPLLIDADLRPEGKSGPLVRTLGSYEAYYRRWSLVWEAQALLRAEPMAGDPELGARFVELIDPLRYPMEGLGEDAVREIRKLKARMESERLPRGADPTLHAKLGRGGLSDVEWTVQLFQMQHGWELPGLRTTRTREALAHAHAAGLIPGDEAQILDEAWVLATRVRNAVMLVRGRPGDTFPSDGRELAAVGRYLGYGPGHVGEMVDDYRRITRRARAVVEELFYGA</sequence>
<dbReference type="GO" id="GO:0008882">
    <property type="term" value="F:[glutamate-ammonia-ligase] adenylyltransferase activity"/>
    <property type="evidence" value="ECO:0007669"/>
    <property type="project" value="UniProtKB-EC"/>
</dbReference>
<dbReference type="Pfam" id="PF08335">
    <property type="entry name" value="GlnD_UR_UTase"/>
    <property type="match status" value="2"/>
</dbReference>
<comment type="cofactor">
    <cofactor evidence="7">
        <name>Mg(2+)</name>
        <dbReference type="ChEBI" id="CHEBI:18420"/>
    </cofactor>
</comment>
<evidence type="ECO:0000256" key="1">
    <source>
        <dbReference type="ARBA" id="ARBA00022679"/>
    </source>
</evidence>
<feature type="domain" description="Glutamate-ammonia ligase adenylyltransferase repeated" evidence="8">
    <location>
        <begin position="581"/>
        <end position="827"/>
    </location>
</feature>
<feature type="domain" description="PII-uridylyltransferase/Glutamine-synthetase adenylyltransferase" evidence="9">
    <location>
        <begin position="868"/>
        <end position="992"/>
    </location>
</feature>
<comment type="catalytic activity">
    <reaction evidence="7">
        <text>[glutamine synthetase]-L-tyrosine + ATP = [glutamine synthetase]-O(4)-(5'-adenylyl)-L-tyrosine + diphosphate</text>
        <dbReference type="Rhea" id="RHEA:18589"/>
        <dbReference type="Rhea" id="RHEA-COMP:10660"/>
        <dbReference type="Rhea" id="RHEA-COMP:10661"/>
        <dbReference type="ChEBI" id="CHEBI:30616"/>
        <dbReference type="ChEBI" id="CHEBI:33019"/>
        <dbReference type="ChEBI" id="CHEBI:46858"/>
        <dbReference type="ChEBI" id="CHEBI:83624"/>
        <dbReference type="EC" id="2.7.7.42"/>
    </reaction>
</comment>
<accession>A0ABZ0LZE3</accession>
<dbReference type="Gene3D" id="1.20.120.330">
    <property type="entry name" value="Nucleotidyltransferases domain 2"/>
    <property type="match status" value="2"/>
</dbReference>
<proteinExistence type="inferred from homology"/>